<feature type="transmembrane region" description="Helical" evidence="8">
    <location>
        <begin position="345"/>
        <end position="363"/>
    </location>
</feature>
<gene>
    <name evidence="10" type="ORF">A6770_16020</name>
</gene>
<evidence type="ECO:0000256" key="1">
    <source>
        <dbReference type="ARBA" id="ARBA00004651"/>
    </source>
</evidence>
<dbReference type="InterPro" id="IPR047817">
    <property type="entry name" value="ABC2_TM_bact-type"/>
</dbReference>
<dbReference type="PROSITE" id="PS51012">
    <property type="entry name" value="ABC_TM2"/>
    <property type="match status" value="1"/>
</dbReference>
<keyword evidence="7 8" id="KW-0472">Membrane</keyword>
<dbReference type="PANTHER" id="PTHR30294:SF29">
    <property type="entry name" value="MULTIDRUG ABC TRANSPORTER PERMEASE YBHS-RELATED"/>
    <property type="match status" value="1"/>
</dbReference>
<evidence type="ECO:0000259" key="9">
    <source>
        <dbReference type="PROSITE" id="PS51012"/>
    </source>
</evidence>
<dbReference type="GO" id="GO:0140359">
    <property type="term" value="F:ABC-type transporter activity"/>
    <property type="evidence" value="ECO:0007669"/>
    <property type="project" value="InterPro"/>
</dbReference>
<comment type="caution">
    <text evidence="10">The sequence shown here is derived from an EMBL/GenBank/DDBJ whole genome shotgun (WGS) entry which is preliminary data.</text>
</comment>
<dbReference type="InterPro" id="IPR051449">
    <property type="entry name" value="ABC-2_transporter_component"/>
</dbReference>
<dbReference type="InterPro" id="IPR000412">
    <property type="entry name" value="ABC_2_transport"/>
</dbReference>
<dbReference type="Proteomes" id="UP000252107">
    <property type="component" value="Unassembled WGS sequence"/>
</dbReference>
<comment type="similarity">
    <text evidence="2 8">Belongs to the ABC-2 integral membrane protein family.</text>
</comment>
<dbReference type="PANTHER" id="PTHR30294">
    <property type="entry name" value="MEMBRANE COMPONENT OF ABC TRANSPORTER YHHJ-RELATED"/>
    <property type="match status" value="1"/>
</dbReference>
<proteinExistence type="inferred from homology"/>
<evidence type="ECO:0000313" key="10">
    <source>
        <dbReference type="EMBL" id="RCJ35333.1"/>
    </source>
</evidence>
<comment type="caution">
    <text evidence="8">Lacks conserved residue(s) required for the propagation of feature annotation.</text>
</comment>
<evidence type="ECO:0000256" key="6">
    <source>
        <dbReference type="ARBA" id="ARBA00022989"/>
    </source>
</evidence>
<dbReference type="InterPro" id="IPR013525">
    <property type="entry name" value="ABC2_TM"/>
</dbReference>
<feature type="transmembrane region" description="Helical" evidence="8">
    <location>
        <begin position="178"/>
        <end position="202"/>
    </location>
</feature>
<protein>
    <recommendedName>
        <fullName evidence="8">Transport permease protein</fullName>
    </recommendedName>
</protein>
<reference evidence="10" key="1">
    <citation type="submission" date="2016-04" db="EMBL/GenBank/DDBJ databases">
        <authorList>
            <person name="Tabuchi Yagui T.R."/>
        </authorList>
    </citation>
    <scope>NUCLEOTIDE SEQUENCE [LARGE SCALE GENOMIC DNA]</scope>
    <source>
        <strain evidence="10">NIES-26</strain>
    </source>
</reference>
<dbReference type="PRINTS" id="PR00164">
    <property type="entry name" value="ABC2TRNSPORT"/>
</dbReference>
<evidence type="ECO:0000256" key="7">
    <source>
        <dbReference type="ARBA" id="ARBA00023136"/>
    </source>
</evidence>
<sequence length="374" mass="41843">MKFIYSLFESRFWVLMLKEMHQILRDKRLLFLLIVLPTIQLLSYGFAISPDVHNLKMGLVDYAQTSNSRELISTLTANDVFIANYSDNEQTLSQQLQTGEISVGLVIPPEFNRRLHQERTAQVQVLVDAVNANTAGIVRSYITQMINNYSQRINPNRVSAQAQPQITFLYNPGLISSWFFVSGIMGVIMTLVGSIVASATVVREKESGTLEQLLMTPAENWEILLAKLSPLSILLLGDVILVLCLARFIFGLPLRSNILICLLLSSIYILIVISMGILIGTMLQNQQQTQLIAFSINVPLGLLSGAITPIESMPSLFQYLSLLNPLRHYITIVRNLLIKGVGIDVVWPNAIALFFFSTVLLVISTRKFRTQLSA</sequence>
<organism evidence="10 11">
    <name type="scientific">Nostoc minutum NIES-26</name>
    <dbReference type="NCBI Taxonomy" id="1844469"/>
    <lineage>
        <taxon>Bacteria</taxon>
        <taxon>Bacillati</taxon>
        <taxon>Cyanobacteriota</taxon>
        <taxon>Cyanophyceae</taxon>
        <taxon>Nostocales</taxon>
        <taxon>Nostocaceae</taxon>
        <taxon>Nostoc</taxon>
    </lineage>
</organism>
<dbReference type="EMBL" id="LXQD01000153">
    <property type="protein sequence ID" value="RCJ35333.1"/>
    <property type="molecule type" value="Genomic_DNA"/>
</dbReference>
<feature type="domain" description="ABC transmembrane type-2" evidence="9">
    <location>
        <begin position="135"/>
        <end position="371"/>
    </location>
</feature>
<accession>A0A367RHY7</accession>
<dbReference type="Gene3D" id="3.40.1710.10">
    <property type="entry name" value="abc type-2 transporter like domain"/>
    <property type="match status" value="1"/>
</dbReference>
<dbReference type="Pfam" id="PF12698">
    <property type="entry name" value="ABC2_membrane_3"/>
    <property type="match status" value="1"/>
</dbReference>
<evidence type="ECO:0000256" key="2">
    <source>
        <dbReference type="ARBA" id="ARBA00007783"/>
    </source>
</evidence>
<keyword evidence="6 8" id="KW-1133">Transmembrane helix</keyword>
<feature type="transmembrane region" description="Helical" evidence="8">
    <location>
        <begin position="223"/>
        <end position="250"/>
    </location>
</feature>
<keyword evidence="5 8" id="KW-0812">Transmembrane</keyword>
<evidence type="ECO:0000313" key="11">
    <source>
        <dbReference type="Proteomes" id="UP000252107"/>
    </source>
</evidence>
<feature type="transmembrane region" description="Helical" evidence="8">
    <location>
        <begin position="291"/>
        <end position="310"/>
    </location>
</feature>
<evidence type="ECO:0000256" key="3">
    <source>
        <dbReference type="ARBA" id="ARBA00022448"/>
    </source>
</evidence>
<keyword evidence="11" id="KW-1185">Reference proteome</keyword>
<keyword evidence="3 8" id="KW-0813">Transport</keyword>
<name>A0A367RHY7_9NOSO</name>
<feature type="transmembrane region" description="Helical" evidence="8">
    <location>
        <begin position="256"/>
        <end position="279"/>
    </location>
</feature>
<comment type="subcellular location">
    <subcellularLocation>
        <location evidence="1 8">Cell membrane</location>
        <topology evidence="1 8">Multi-pass membrane protein</topology>
    </subcellularLocation>
</comment>
<evidence type="ECO:0000256" key="8">
    <source>
        <dbReference type="RuleBase" id="RU361157"/>
    </source>
</evidence>
<dbReference type="AlphaFoldDB" id="A0A367RHY7"/>
<evidence type="ECO:0000256" key="5">
    <source>
        <dbReference type="ARBA" id="ARBA00022692"/>
    </source>
</evidence>
<evidence type="ECO:0000256" key="4">
    <source>
        <dbReference type="ARBA" id="ARBA00022475"/>
    </source>
</evidence>
<keyword evidence="4 8" id="KW-1003">Cell membrane</keyword>
<dbReference type="GO" id="GO:0043190">
    <property type="term" value="C:ATP-binding cassette (ABC) transporter complex"/>
    <property type="evidence" value="ECO:0007669"/>
    <property type="project" value="InterPro"/>
</dbReference>